<protein>
    <recommendedName>
        <fullName evidence="1">Tautomerase cis-CaaD-like domain-containing protein</fullName>
    </recommendedName>
</protein>
<dbReference type="OrthoDB" id="9981319at2759"/>
<accession>A0A9P4IS23</accession>
<comment type="caution">
    <text evidence="2">The sequence shown here is derived from an EMBL/GenBank/DDBJ whole genome shotgun (WGS) entry which is preliminary data.</text>
</comment>
<evidence type="ECO:0000313" key="2">
    <source>
        <dbReference type="EMBL" id="KAF2105112.1"/>
    </source>
</evidence>
<feature type="domain" description="Tautomerase cis-CaaD-like" evidence="1">
    <location>
        <begin position="1"/>
        <end position="96"/>
    </location>
</feature>
<reference evidence="2" key="1">
    <citation type="journal article" date="2020" name="Stud. Mycol.">
        <title>101 Dothideomycetes genomes: a test case for predicting lifestyles and emergence of pathogens.</title>
        <authorList>
            <person name="Haridas S."/>
            <person name="Albert R."/>
            <person name="Binder M."/>
            <person name="Bloem J."/>
            <person name="Labutti K."/>
            <person name="Salamov A."/>
            <person name="Andreopoulos B."/>
            <person name="Baker S."/>
            <person name="Barry K."/>
            <person name="Bills G."/>
            <person name="Bluhm B."/>
            <person name="Cannon C."/>
            <person name="Castanera R."/>
            <person name="Culley D."/>
            <person name="Daum C."/>
            <person name="Ezra D."/>
            <person name="Gonzalez J."/>
            <person name="Henrissat B."/>
            <person name="Kuo A."/>
            <person name="Liang C."/>
            <person name="Lipzen A."/>
            <person name="Lutzoni F."/>
            <person name="Magnuson J."/>
            <person name="Mondo S."/>
            <person name="Nolan M."/>
            <person name="Ohm R."/>
            <person name="Pangilinan J."/>
            <person name="Park H.-J."/>
            <person name="Ramirez L."/>
            <person name="Alfaro M."/>
            <person name="Sun H."/>
            <person name="Tritt A."/>
            <person name="Yoshinaga Y."/>
            <person name="Zwiers L.-H."/>
            <person name="Turgeon B."/>
            <person name="Goodwin S."/>
            <person name="Spatafora J."/>
            <person name="Crous P."/>
            <person name="Grigoriev I."/>
        </authorList>
    </citation>
    <scope>NUCLEOTIDE SEQUENCE</scope>
    <source>
        <strain evidence="2">CBS 133067</strain>
    </source>
</reference>
<dbReference type="Pfam" id="PF14832">
    <property type="entry name" value="Tautomerase_3"/>
    <property type="match status" value="1"/>
</dbReference>
<evidence type="ECO:0000259" key="1">
    <source>
        <dbReference type="Pfam" id="PF14832"/>
    </source>
</evidence>
<dbReference type="Proteomes" id="UP000799772">
    <property type="component" value="Unassembled WGS sequence"/>
</dbReference>
<gene>
    <name evidence="2" type="ORF">NA57DRAFT_71307</name>
</gene>
<dbReference type="EMBL" id="ML978121">
    <property type="protein sequence ID" value="KAF2105112.1"/>
    <property type="molecule type" value="Genomic_DNA"/>
</dbReference>
<evidence type="ECO:0000313" key="3">
    <source>
        <dbReference type="Proteomes" id="UP000799772"/>
    </source>
</evidence>
<dbReference type="InterPro" id="IPR014347">
    <property type="entry name" value="Tautomerase/MIF_sf"/>
</dbReference>
<dbReference type="AlphaFoldDB" id="A0A9P4IS23"/>
<dbReference type="InterPro" id="IPR028116">
    <property type="entry name" value="Cis-CaaD-like"/>
</dbReference>
<organism evidence="2 3">
    <name type="scientific">Rhizodiscina lignyota</name>
    <dbReference type="NCBI Taxonomy" id="1504668"/>
    <lineage>
        <taxon>Eukaryota</taxon>
        <taxon>Fungi</taxon>
        <taxon>Dikarya</taxon>
        <taxon>Ascomycota</taxon>
        <taxon>Pezizomycotina</taxon>
        <taxon>Dothideomycetes</taxon>
        <taxon>Pleosporomycetidae</taxon>
        <taxon>Aulographales</taxon>
        <taxon>Rhizodiscinaceae</taxon>
        <taxon>Rhizodiscina</taxon>
    </lineage>
</organism>
<name>A0A9P4IS23_9PEZI</name>
<sequence length="171" mass="19595">MPLYDIEHVTPLTAPEKQALATAITDLHAKRFTTPKWFVNVRFNDASNVVVFRGGVERRYNRLVIRTRQGARSIESYNEHCRDIVNAWRRIMEGNGKGEAGVGDERGLRTVWVTPVLLTAVDVGVARPGVGEEKSWVKQHWNEFERMAQEGDEDMKMLVEELKGREEFVID</sequence>
<keyword evidence="3" id="KW-1185">Reference proteome</keyword>
<proteinExistence type="predicted"/>
<dbReference type="Gene3D" id="3.30.429.10">
    <property type="entry name" value="Macrophage Migration Inhibitory Factor"/>
    <property type="match status" value="1"/>
</dbReference>